<dbReference type="GO" id="GO:0004523">
    <property type="term" value="F:RNA-DNA hybrid ribonuclease activity"/>
    <property type="evidence" value="ECO:0007669"/>
    <property type="project" value="InterPro"/>
</dbReference>
<name>A0A7S3GVC6_9STRA</name>
<evidence type="ECO:0000313" key="3">
    <source>
        <dbReference type="EMBL" id="CAE0277438.1"/>
    </source>
</evidence>
<dbReference type="Gene3D" id="3.30.420.10">
    <property type="entry name" value="Ribonuclease H-like superfamily/Ribonuclease H"/>
    <property type="match status" value="1"/>
</dbReference>
<dbReference type="PROSITE" id="PS50879">
    <property type="entry name" value="RNASE_H_1"/>
    <property type="match status" value="1"/>
</dbReference>
<feature type="compositionally biased region" description="Basic and acidic residues" evidence="1">
    <location>
        <begin position="7"/>
        <end position="25"/>
    </location>
</feature>
<gene>
    <name evidence="3" type="ORF">SELO1098_LOCUS6268</name>
</gene>
<dbReference type="InterPro" id="IPR036397">
    <property type="entry name" value="RNaseH_sf"/>
</dbReference>
<sequence>MRSHLSHSMDLKRKREDDEHDSVEQRMERRVAHHLNLNERGSNGELAKDRTEGREVDLFHLITIDNSQTDLSVDAFQRLVNSNRSCKDSLLHESDIVCPLVPLDATYSQLRSLAYQSQRVSEPTHRELATSPSITNKSEDTTNVSVICNLTSNPESSTARAASIPSSSSVHRVAKATMYFDGGALGNPGKAGAGYLLYPESAQPPHIASVEPFVKAAVRMNGICTNNQAEYVGLIHGLQAAIAHKVTHLTVYGDSELVIKQMKGLYKVKNPILQVLNVKAQSLANQLTSVSYNWVERSKNKPADALSNVAMYQPDSAEECADFAGK</sequence>
<dbReference type="GO" id="GO:0003676">
    <property type="term" value="F:nucleic acid binding"/>
    <property type="evidence" value="ECO:0007669"/>
    <property type="project" value="InterPro"/>
</dbReference>
<dbReference type="InterPro" id="IPR012337">
    <property type="entry name" value="RNaseH-like_sf"/>
</dbReference>
<dbReference type="AlphaFoldDB" id="A0A7S3GVC6"/>
<feature type="domain" description="RNase H type-1" evidence="2">
    <location>
        <begin position="172"/>
        <end position="312"/>
    </location>
</feature>
<dbReference type="SUPFAM" id="SSF53098">
    <property type="entry name" value="Ribonuclease H-like"/>
    <property type="match status" value="1"/>
</dbReference>
<evidence type="ECO:0000259" key="2">
    <source>
        <dbReference type="PROSITE" id="PS50879"/>
    </source>
</evidence>
<dbReference type="PANTHER" id="PTHR48475">
    <property type="entry name" value="RIBONUCLEASE H"/>
    <property type="match status" value="1"/>
</dbReference>
<evidence type="ECO:0000256" key="1">
    <source>
        <dbReference type="SAM" id="MobiDB-lite"/>
    </source>
</evidence>
<dbReference type="PANTHER" id="PTHR48475:SF1">
    <property type="entry name" value="RNASE H TYPE-1 DOMAIN-CONTAINING PROTEIN"/>
    <property type="match status" value="1"/>
</dbReference>
<accession>A0A7S3GVC6</accession>
<reference evidence="3" key="1">
    <citation type="submission" date="2021-01" db="EMBL/GenBank/DDBJ databases">
        <authorList>
            <person name="Corre E."/>
            <person name="Pelletier E."/>
            <person name="Niang G."/>
            <person name="Scheremetjew M."/>
            <person name="Finn R."/>
            <person name="Kale V."/>
            <person name="Holt S."/>
            <person name="Cochrane G."/>
            <person name="Meng A."/>
            <person name="Brown T."/>
            <person name="Cohen L."/>
        </authorList>
    </citation>
    <scope>NUCLEOTIDE SEQUENCE</scope>
    <source>
        <strain evidence="3">CCAP 955/1</strain>
    </source>
</reference>
<organism evidence="3">
    <name type="scientific">Spumella elongata</name>
    <dbReference type="NCBI Taxonomy" id="89044"/>
    <lineage>
        <taxon>Eukaryota</taxon>
        <taxon>Sar</taxon>
        <taxon>Stramenopiles</taxon>
        <taxon>Ochrophyta</taxon>
        <taxon>Chrysophyceae</taxon>
        <taxon>Chromulinales</taxon>
        <taxon>Chromulinaceae</taxon>
        <taxon>Spumella</taxon>
    </lineage>
</organism>
<protein>
    <recommendedName>
        <fullName evidence="2">RNase H type-1 domain-containing protein</fullName>
    </recommendedName>
</protein>
<proteinExistence type="predicted"/>
<feature type="region of interest" description="Disordered" evidence="1">
    <location>
        <begin position="1"/>
        <end position="25"/>
    </location>
</feature>
<dbReference type="EMBL" id="HBIC01012605">
    <property type="protein sequence ID" value="CAE0277438.1"/>
    <property type="molecule type" value="Transcribed_RNA"/>
</dbReference>
<dbReference type="Pfam" id="PF13456">
    <property type="entry name" value="RVT_3"/>
    <property type="match status" value="1"/>
</dbReference>
<dbReference type="InterPro" id="IPR002156">
    <property type="entry name" value="RNaseH_domain"/>
</dbReference>
<dbReference type="CDD" id="cd09279">
    <property type="entry name" value="RNase_HI_like"/>
    <property type="match status" value="1"/>
</dbReference>